<gene>
    <name evidence="13" type="primary">ABCG2</name>
    <name evidence="13" type="ORF">AWC38_SpisGene4628</name>
</gene>
<feature type="transmembrane region" description="Helical" evidence="11">
    <location>
        <begin position="825"/>
        <end position="846"/>
    </location>
</feature>
<dbReference type="Proteomes" id="UP000225706">
    <property type="component" value="Unassembled WGS sequence"/>
</dbReference>
<evidence type="ECO:0000256" key="8">
    <source>
        <dbReference type="ARBA" id="ARBA00022989"/>
    </source>
</evidence>
<organism evidence="13 14">
    <name type="scientific">Stylophora pistillata</name>
    <name type="common">Smooth cauliflower coral</name>
    <dbReference type="NCBI Taxonomy" id="50429"/>
    <lineage>
        <taxon>Eukaryota</taxon>
        <taxon>Metazoa</taxon>
        <taxon>Cnidaria</taxon>
        <taxon>Anthozoa</taxon>
        <taxon>Hexacorallia</taxon>
        <taxon>Scleractinia</taxon>
        <taxon>Astrocoeniina</taxon>
        <taxon>Pocilloporidae</taxon>
        <taxon>Stylophora</taxon>
    </lineage>
</organism>
<dbReference type="Pfam" id="PF03283">
    <property type="entry name" value="PAE"/>
    <property type="match status" value="1"/>
</dbReference>
<evidence type="ECO:0000256" key="3">
    <source>
        <dbReference type="ARBA" id="ARBA00010213"/>
    </source>
</evidence>
<dbReference type="InterPro" id="IPR004963">
    <property type="entry name" value="PAE/NOTUM"/>
</dbReference>
<dbReference type="EMBL" id="LSMT01000048">
    <property type="protein sequence ID" value="PFX30573.1"/>
    <property type="molecule type" value="Genomic_DNA"/>
</dbReference>
<name>A0A2B4SNC9_STYPI</name>
<reference evidence="14" key="1">
    <citation type="journal article" date="2017" name="bioRxiv">
        <title>Comparative analysis of the genomes of Stylophora pistillata and Acropora digitifera provides evidence for extensive differences between species of corals.</title>
        <authorList>
            <person name="Voolstra C.R."/>
            <person name="Li Y."/>
            <person name="Liew Y.J."/>
            <person name="Baumgarten S."/>
            <person name="Zoccola D."/>
            <person name="Flot J.-F."/>
            <person name="Tambutte S."/>
            <person name="Allemand D."/>
            <person name="Aranda M."/>
        </authorList>
    </citation>
    <scope>NUCLEOTIDE SEQUENCE [LARGE SCALE GENOMIC DNA]</scope>
</reference>
<keyword evidence="7" id="KW-0067">ATP-binding</keyword>
<dbReference type="GO" id="GO:0042626">
    <property type="term" value="F:ATPase-coupled transmembrane transporter activity"/>
    <property type="evidence" value="ECO:0007669"/>
    <property type="project" value="TreeGrafter"/>
</dbReference>
<dbReference type="PANTHER" id="PTHR48041:SF116">
    <property type="entry name" value="PROTEIN BROWN"/>
    <property type="match status" value="1"/>
</dbReference>
<dbReference type="GO" id="GO:0005524">
    <property type="term" value="F:ATP binding"/>
    <property type="evidence" value="ECO:0007669"/>
    <property type="project" value="UniProtKB-KW"/>
</dbReference>
<dbReference type="InterPro" id="IPR050352">
    <property type="entry name" value="ABCG_transporters"/>
</dbReference>
<keyword evidence="5 11" id="KW-0812">Transmembrane</keyword>
<comment type="subcellular location">
    <subcellularLocation>
        <location evidence="1">Membrane</location>
        <topology evidence="1">Multi-pass membrane protein</topology>
    </subcellularLocation>
</comment>
<keyword evidence="14" id="KW-1185">Reference proteome</keyword>
<evidence type="ECO:0000256" key="7">
    <source>
        <dbReference type="ARBA" id="ARBA00022840"/>
    </source>
</evidence>
<evidence type="ECO:0000259" key="12">
    <source>
        <dbReference type="PROSITE" id="PS50893"/>
    </source>
</evidence>
<evidence type="ECO:0000256" key="1">
    <source>
        <dbReference type="ARBA" id="ARBA00004141"/>
    </source>
</evidence>
<feature type="region of interest" description="Disordered" evidence="10">
    <location>
        <begin position="490"/>
        <end position="510"/>
    </location>
</feature>
<sequence>MNRKILGNKDAMCNDGTRAVYYLDVQKPSKWIIFLESGAYCLTKAQCLARFGSKLTNALMTSKYMPRKISGRDLLSTSWNENKLFYDHSRVLMPYCSSDAWLGAQKGTSILERNNTGEQFVFSGKIIFQSAIYELFDQGFSRAREVVLVGSSAGGVGTMNHVQWLQDLMSSRNLQVSISVIIDGGWFLNFQESITSKVVKEFYIIGEPLSGACADSTYGYPCCLSALCMLTRGYYPSTLPTLFVFSMYDIYIIGDVVARMSKRVSVAENGVTNLLTLIESYGGAMNQSLFVFEPGSSNLSYFVPACFQHTFLAMSSLRDEGEALDYSRLFTHGNALFRVTDTCLGPMCNPTCSESLTFVDTAEDWGEVLNGVVLFLSLVLTGVCVAVKICFMVQLLLLEQNQRRYFEEHKETQQVFSHAPGEAITLLRYSSSEVSNHSTNGENLQPVVHEDFNEQSTKAEDTFSSNTIFYRTVQYLRLVFLQNHGYEQFESRDDKRSENEESSGFSRSPTQIYPERRTFCTLSIKNATLGFKQGEFIAIVGKHGAGKTTLLSLLSGRLKCGCKQKHLSMLGSVQKEVQNSYIFLNQFKMPYYGEVTIRRYLGIAALMRLPRKMKTAVKLERVEQIISEMRLNSSAEETFGGSCKKNFTELQKRCFCLANQLITKPRALFLDEPITGLDSTSSIEMLNILKRLCNNGHLVIITMHALPDKTARMYDQLVLLADKQVIFSGDPAKLSDFYDRLSEDNNKTQKGLEDIISDILRNEKIKEATLLQNQSEKRREDDIRSTNANGNPLSSSSESSENGGFLTRLFVIDYRASLSSTSGQTIYLSIMFFVFGVTAGIVYWQAETPLQIMTAYGGSSLPSLLFMGSILHTRINKNLEIRRLESSESIGYSYEHVMQTFLSTSAVCVMPVIACSVLTYFMVFTSYNWWRFVLVTIISLVFNQTWIAVYMLVTYITPSNACHASGVIAALGGFSGGFIVTRSEMPIGAAVRAHDNNLIRSATQPFLGSSRNAPPHVTTRKNGCVADYDYSYLWKDTLHTSGRLHTKFELDGP</sequence>
<evidence type="ECO:0000256" key="11">
    <source>
        <dbReference type="SAM" id="Phobius"/>
    </source>
</evidence>
<evidence type="ECO:0000256" key="10">
    <source>
        <dbReference type="SAM" id="MobiDB-lite"/>
    </source>
</evidence>
<feature type="transmembrane region" description="Helical" evidence="11">
    <location>
        <begin position="901"/>
        <end position="923"/>
    </location>
</feature>
<keyword evidence="4" id="KW-0813">Transport</keyword>
<keyword evidence="8 11" id="KW-1133">Transmembrane helix</keyword>
<evidence type="ECO:0000256" key="6">
    <source>
        <dbReference type="ARBA" id="ARBA00022741"/>
    </source>
</evidence>
<protein>
    <submittedName>
        <fullName evidence="13">ABC transporter G family member 2</fullName>
    </submittedName>
</protein>
<feature type="compositionally biased region" description="Basic and acidic residues" evidence="10">
    <location>
        <begin position="490"/>
        <end position="499"/>
    </location>
</feature>
<evidence type="ECO:0000313" key="13">
    <source>
        <dbReference type="EMBL" id="PFX30573.1"/>
    </source>
</evidence>
<dbReference type="OrthoDB" id="5958642at2759"/>
<dbReference type="SMART" id="SM00382">
    <property type="entry name" value="AAA"/>
    <property type="match status" value="1"/>
</dbReference>
<evidence type="ECO:0000313" key="14">
    <source>
        <dbReference type="Proteomes" id="UP000225706"/>
    </source>
</evidence>
<feature type="domain" description="ABC transporter" evidence="12">
    <location>
        <begin position="507"/>
        <end position="747"/>
    </location>
</feature>
<accession>A0A2B4SNC9</accession>
<keyword evidence="6" id="KW-0547">Nucleotide-binding</keyword>
<dbReference type="InterPro" id="IPR003593">
    <property type="entry name" value="AAA+_ATPase"/>
</dbReference>
<dbReference type="GO" id="GO:0016887">
    <property type="term" value="F:ATP hydrolysis activity"/>
    <property type="evidence" value="ECO:0007669"/>
    <property type="project" value="InterPro"/>
</dbReference>
<dbReference type="Gene3D" id="3.40.50.300">
    <property type="entry name" value="P-loop containing nucleotide triphosphate hydrolases"/>
    <property type="match status" value="1"/>
</dbReference>
<feature type="transmembrane region" description="Helical" evidence="11">
    <location>
        <begin position="929"/>
        <end position="953"/>
    </location>
</feature>
<dbReference type="InterPro" id="IPR027417">
    <property type="entry name" value="P-loop_NTPase"/>
</dbReference>
<keyword evidence="9 11" id="KW-0472">Membrane</keyword>
<dbReference type="SUPFAM" id="SSF52540">
    <property type="entry name" value="P-loop containing nucleoside triphosphate hydrolases"/>
    <property type="match status" value="1"/>
</dbReference>
<dbReference type="GO" id="GO:0005886">
    <property type="term" value="C:plasma membrane"/>
    <property type="evidence" value="ECO:0007669"/>
    <property type="project" value="TreeGrafter"/>
</dbReference>
<evidence type="ECO:0000256" key="5">
    <source>
        <dbReference type="ARBA" id="ARBA00022692"/>
    </source>
</evidence>
<dbReference type="InterPro" id="IPR003439">
    <property type="entry name" value="ABC_transporter-like_ATP-bd"/>
</dbReference>
<feature type="region of interest" description="Disordered" evidence="10">
    <location>
        <begin position="771"/>
        <end position="802"/>
    </location>
</feature>
<dbReference type="PANTHER" id="PTHR48041">
    <property type="entry name" value="ABC TRANSPORTER G FAMILY MEMBER 28"/>
    <property type="match status" value="1"/>
</dbReference>
<dbReference type="Pfam" id="PF00005">
    <property type="entry name" value="ABC_tran"/>
    <property type="match status" value="1"/>
</dbReference>
<evidence type="ECO:0000256" key="9">
    <source>
        <dbReference type="ARBA" id="ARBA00023136"/>
    </source>
</evidence>
<comment type="caution">
    <text evidence="13">The sequence shown here is derived from an EMBL/GenBank/DDBJ whole genome shotgun (WGS) entry which is preliminary data.</text>
</comment>
<evidence type="ECO:0000256" key="2">
    <source>
        <dbReference type="ARBA" id="ARBA00005814"/>
    </source>
</evidence>
<comment type="similarity">
    <text evidence="3">Belongs to the pectinacetylesterase family. Notum subfamily.</text>
</comment>
<feature type="compositionally biased region" description="Basic and acidic residues" evidence="10">
    <location>
        <begin position="775"/>
        <end position="784"/>
    </location>
</feature>
<proteinExistence type="inferred from homology"/>
<dbReference type="PROSITE" id="PS50893">
    <property type="entry name" value="ABC_TRANSPORTER_2"/>
    <property type="match status" value="1"/>
</dbReference>
<dbReference type="AlphaFoldDB" id="A0A2B4SNC9"/>
<evidence type="ECO:0000256" key="4">
    <source>
        <dbReference type="ARBA" id="ARBA00022448"/>
    </source>
</evidence>
<comment type="similarity">
    <text evidence="2">Belongs to the ABC transporter superfamily. ABCG family. Eye pigment precursor importer (TC 3.A.1.204) subfamily.</text>
</comment>